<dbReference type="OrthoDB" id="11826at10239"/>
<dbReference type="KEGG" id="vg:14698227"/>
<evidence type="ECO:0000313" key="2">
    <source>
        <dbReference type="EMBL" id="AFA44862.1"/>
    </source>
</evidence>
<name>H6WBM5_9CAUD</name>
<accession>H6WBM5</accession>
<gene>
    <name evidence="2" type="ORF">RcapNL_00022</name>
</gene>
<evidence type="ECO:0000313" key="3">
    <source>
        <dbReference type="Proteomes" id="UP000007518"/>
    </source>
</evidence>
<dbReference type="Proteomes" id="UP000007518">
    <property type="component" value="Segment"/>
</dbReference>
<feature type="domain" description="DUF6950" evidence="1">
    <location>
        <begin position="4"/>
        <end position="133"/>
    </location>
</feature>
<evidence type="ECO:0000259" key="1">
    <source>
        <dbReference type="Pfam" id="PF22262"/>
    </source>
</evidence>
<dbReference type="InterPro" id="IPR053802">
    <property type="entry name" value="DUF6950"/>
</dbReference>
<dbReference type="Pfam" id="PF22262">
    <property type="entry name" value="DUF6950"/>
    <property type="match status" value="1"/>
</dbReference>
<sequence length="138" mass="14752">MTPLYAEVNRWLATDHRWGVADCITLPADWVLRMTGADPAEDIRLTYGSAGEAQLAWRFFTDPLGCVAPRMDRCGLRVTTGPVAGDVGLLLISDGGPPMPHGALCLGGKWAVKTQASGVLAVDRPKIIAAWEVGYCAD</sequence>
<protein>
    <recommendedName>
        <fullName evidence="1">DUF6950 domain-containing protein</fullName>
    </recommendedName>
</protein>
<dbReference type="RefSeq" id="YP_007518404.1">
    <property type="nucleotide sequence ID" value="NC_020489.1"/>
</dbReference>
<dbReference type="EMBL" id="JQ066768">
    <property type="protein sequence ID" value="AFA44862.1"/>
    <property type="molecule type" value="Genomic_DNA"/>
</dbReference>
<reference evidence="2 3" key="1">
    <citation type="submission" date="2011-11" db="EMBL/GenBank/DDBJ databases">
        <authorList>
            <person name="Hynes A.P."/>
            <person name="Lang A.S."/>
        </authorList>
    </citation>
    <scope>NUCLEOTIDE SEQUENCE [LARGE SCALE GENOMIC DNA]</scope>
</reference>
<organism evidence="2 3">
    <name type="scientific">Rhodobacter phage RcapNL</name>
    <dbReference type="NCBI Taxonomy" id="1131316"/>
    <lineage>
        <taxon>Viruses</taxon>
        <taxon>Duplodnaviria</taxon>
        <taxon>Heunggongvirae</taxon>
        <taxon>Uroviricota</taxon>
        <taxon>Caudoviricetes</taxon>
        <taxon>Capnelvirus</taxon>
        <taxon>Capnelvirus RcapNL</taxon>
    </lineage>
</organism>
<keyword evidence="3" id="KW-1185">Reference proteome</keyword>
<proteinExistence type="predicted"/>
<dbReference type="GeneID" id="14698227"/>